<dbReference type="Pfam" id="PF00536">
    <property type="entry name" value="SAM_1"/>
    <property type="match status" value="1"/>
</dbReference>
<sequence length="198" mass="22093">MSCDSQNTSHYPPPPVLFCSDLHRFQKSPLTSPVNINRAVRCSNLELGNLTRYRAMCDWGHELLRGLDDSLQQYVSNFEREKISGEQLLKITHQDLEELGVARIGHQELVLEAVDLLCALTAIRQNASGTVSSGAKLLSSGIRPAGERHLVRVDHIRGSRYYSNSDLHNSATIPYQEDMKKAPVAPVSKRTTAERSLL</sequence>
<dbReference type="Gene3D" id="1.10.150.50">
    <property type="entry name" value="Transcription Factor, Ets-1"/>
    <property type="match status" value="1"/>
</dbReference>
<evidence type="ECO:0000313" key="3">
    <source>
        <dbReference type="Proteomes" id="UP001279410"/>
    </source>
</evidence>
<dbReference type="CDD" id="cd09511">
    <property type="entry name" value="SAM_CNK1_2_3-suppressor"/>
    <property type="match status" value="1"/>
</dbReference>
<dbReference type="InterPro" id="IPR013761">
    <property type="entry name" value="SAM/pointed_sf"/>
</dbReference>
<dbReference type="SUPFAM" id="SSF47769">
    <property type="entry name" value="SAM/Pointed domain"/>
    <property type="match status" value="1"/>
</dbReference>
<feature type="domain" description="SAM" evidence="1">
    <location>
        <begin position="51"/>
        <end position="120"/>
    </location>
</feature>
<dbReference type="GO" id="GO:0009966">
    <property type="term" value="P:regulation of signal transduction"/>
    <property type="evidence" value="ECO:0007669"/>
    <property type="project" value="InterPro"/>
</dbReference>
<dbReference type="AlphaFoldDB" id="A0AAD3R664"/>
<accession>A0AAD3R664</accession>
<dbReference type="SMART" id="SM00454">
    <property type="entry name" value="SAM"/>
    <property type="match status" value="1"/>
</dbReference>
<evidence type="ECO:0000313" key="2">
    <source>
        <dbReference type="EMBL" id="GLD56898.1"/>
    </source>
</evidence>
<keyword evidence="2" id="KW-0418">Kinase</keyword>
<evidence type="ECO:0000259" key="1">
    <source>
        <dbReference type="PROSITE" id="PS50105"/>
    </source>
</evidence>
<proteinExistence type="predicted"/>
<dbReference type="Pfam" id="PF06663">
    <property type="entry name" value="CNK2_3_dom"/>
    <property type="match status" value="1"/>
</dbReference>
<dbReference type="GO" id="GO:0016301">
    <property type="term" value="F:kinase activity"/>
    <property type="evidence" value="ECO:0007669"/>
    <property type="project" value="UniProtKB-KW"/>
</dbReference>
<dbReference type="InterPro" id="IPR001660">
    <property type="entry name" value="SAM"/>
</dbReference>
<dbReference type="Proteomes" id="UP001279410">
    <property type="component" value="Unassembled WGS sequence"/>
</dbReference>
<name>A0AAD3R664_LATJO</name>
<dbReference type="PROSITE" id="PS50105">
    <property type="entry name" value="SAM_DOMAIN"/>
    <property type="match status" value="1"/>
</dbReference>
<organism evidence="2 3">
    <name type="scientific">Lates japonicus</name>
    <name type="common">Japanese lates</name>
    <dbReference type="NCBI Taxonomy" id="270547"/>
    <lineage>
        <taxon>Eukaryota</taxon>
        <taxon>Metazoa</taxon>
        <taxon>Chordata</taxon>
        <taxon>Craniata</taxon>
        <taxon>Vertebrata</taxon>
        <taxon>Euteleostomi</taxon>
        <taxon>Actinopterygii</taxon>
        <taxon>Neopterygii</taxon>
        <taxon>Teleostei</taxon>
        <taxon>Neoteleostei</taxon>
        <taxon>Acanthomorphata</taxon>
        <taxon>Carangaria</taxon>
        <taxon>Carangaria incertae sedis</taxon>
        <taxon>Centropomidae</taxon>
        <taxon>Lates</taxon>
    </lineage>
</organism>
<dbReference type="InterPro" id="IPR051566">
    <property type="entry name" value="CNKSR"/>
</dbReference>
<comment type="caution">
    <text evidence="2">The sequence shown here is derived from an EMBL/GenBank/DDBJ whole genome shotgun (WGS) entry which is preliminary data.</text>
</comment>
<dbReference type="GO" id="GO:0005737">
    <property type="term" value="C:cytoplasm"/>
    <property type="evidence" value="ECO:0007669"/>
    <property type="project" value="InterPro"/>
</dbReference>
<dbReference type="InterPro" id="IPR049628">
    <property type="entry name" value="CNK1-3_SAM"/>
</dbReference>
<dbReference type="PANTHER" id="PTHR12844:SF17">
    <property type="entry name" value="CONNECTOR ENHANCER OF KINASE SUPPRESSOR OF RAS 3"/>
    <property type="match status" value="1"/>
</dbReference>
<keyword evidence="2" id="KW-0808">Transferase</keyword>
<protein>
    <submittedName>
        <fullName evidence="2">Connector enhancer of kinase suppressor of ras 3-like isoform X1</fullName>
    </submittedName>
</protein>
<feature type="non-terminal residue" evidence="2">
    <location>
        <position position="1"/>
    </location>
</feature>
<dbReference type="PANTHER" id="PTHR12844">
    <property type="entry name" value="CONNECTOR ENCHANCER OF KINASE SUPPRESSOR OF RAS"/>
    <property type="match status" value="1"/>
</dbReference>
<keyword evidence="3" id="KW-1185">Reference proteome</keyword>
<dbReference type="EMBL" id="BRZM01004401">
    <property type="protein sequence ID" value="GLD56898.1"/>
    <property type="molecule type" value="Genomic_DNA"/>
</dbReference>
<dbReference type="InterPro" id="IPR010599">
    <property type="entry name" value="CNK2/3_dom"/>
</dbReference>
<dbReference type="GO" id="GO:0016020">
    <property type="term" value="C:membrane"/>
    <property type="evidence" value="ECO:0007669"/>
    <property type="project" value="InterPro"/>
</dbReference>
<gene>
    <name evidence="2" type="ORF">AKAME5_002869300</name>
</gene>
<reference evidence="2" key="1">
    <citation type="submission" date="2022-08" db="EMBL/GenBank/DDBJ databases">
        <title>Genome sequencing of akame (Lates japonicus).</title>
        <authorList>
            <person name="Hashiguchi Y."/>
            <person name="Takahashi H."/>
        </authorList>
    </citation>
    <scope>NUCLEOTIDE SEQUENCE</scope>
    <source>
        <strain evidence="2">Kochi</strain>
    </source>
</reference>